<protein>
    <submittedName>
        <fullName evidence="2">Uncharacterized protein</fullName>
    </submittedName>
</protein>
<comment type="caution">
    <text evidence="2">The sequence shown here is derived from an EMBL/GenBank/DDBJ whole genome shotgun (WGS) entry which is preliminary data.</text>
</comment>
<feature type="compositionally biased region" description="Polar residues" evidence="1">
    <location>
        <begin position="355"/>
        <end position="393"/>
    </location>
</feature>
<keyword evidence="3" id="KW-1185">Reference proteome</keyword>
<proteinExistence type="predicted"/>
<organism evidence="2 3">
    <name type="scientific">Euplotes crassus</name>
    <dbReference type="NCBI Taxonomy" id="5936"/>
    <lineage>
        <taxon>Eukaryota</taxon>
        <taxon>Sar</taxon>
        <taxon>Alveolata</taxon>
        <taxon>Ciliophora</taxon>
        <taxon>Intramacronucleata</taxon>
        <taxon>Spirotrichea</taxon>
        <taxon>Hypotrichia</taxon>
        <taxon>Euplotida</taxon>
        <taxon>Euplotidae</taxon>
        <taxon>Moneuplotes</taxon>
    </lineage>
</organism>
<gene>
    <name evidence="2" type="ORF">ECRASSUSDP1_LOCUS5531</name>
</gene>
<feature type="compositionally biased region" description="Polar residues" evidence="1">
    <location>
        <begin position="67"/>
        <end position="77"/>
    </location>
</feature>
<feature type="region of interest" description="Disordered" evidence="1">
    <location>
        <begin position="421"/>
        <end position="460"/>
    </location>
</feature>
<dbReference type="EMBL" id="CAMPGE010005338">
    <property type="protein sequence ID" value="CAI2364188.1"/>
    <property type="molecule type" value="Genomic_DNA"/>
</dbReference>
<feature type="region of interest" description="Disordered" evidence="1">
    <location>
        <begin position="66"/>
        <end position="87"/>
    </location>
</feature>
<evidence type="ECO:0000313" key="3">
    <source>
        <dbReference type="Proteomes" id="UP001295684"/>
    </source>
</evidence>
<name>A0AAD1U906_EUPCR</name>
<evidence type="ECO:0000313" key="2">
    <source>
        <dbReference type="EMBL" id="CAI2364188.1"/>
    </source>
</evidence>
<sequence>MKANLYSCSSLEKFRTKSYKKVKLSKYSTNHKRILYKRALCRRKNDLVETRRSKYKMSNILKRDTSQPHNLDWNQPQGDKCRDNESRSKPYIDQDCLKASIWNKPDEDPRFILRIGTSKIRSHSEEIKIKSHEDKEIEKEQFKLYLHEVERRFRKSKIKGYDFLKSQKLIKISKVKVKLPSVNKERSRKRVTQSRNHIAETYIKLKDSLGRGKTHRNKNLSEIMGSSQNSSRNGYVNYSINSFESNMKKNLKKSRLKKKVLNSPNIYLKHSISSGSFSKKRAYEKPILKHIMNAHQNQNKFMVERKQINLHTKVNKKVKKSDSFTRTKVKPTLKSKAGFLRNTLTSVNSRNNLSSHNLCKNKTGTQNSFTSKSTLSRNGLLTNRSMNQSGNITTKKRIKLTKDKSAHFLYKVVSHNLESRNKALPKPLTSRKNPYKHTKTLSRGIPSLYSSKPKPSSSNPSSFLISKFLGSTLPSMPTHKFSTVCKSKAKIS</sequence>
<feature type="compositionally biased region" description="Low complexity" evidence="1">
    <location>
        <begin position="445"/>
        <end position="460"/>
    </location>
</feature>
<accession>A0AAD1U906</accession>
<evidence type="ECO:0000256" key="1">
    <source>
        <dbReference type="SAM" id="MobiDB-lite"/>
    </source>
</evidence>
<feature type="region of interest" description="Disordered" evidence="1">
    <location>
        <begin position="355"/>
        <end position="395"/>
    </location>
</feature>
<dbReference type="Proteomes" id="UP001295684">
    <property type="component" value="Unassembled WGS sequence"/>
</dbReference>
<reference evidence="2" key="1">
    <citation type="submission" date="2023-07" db="EMBL/GenBank/DDBJ databases">
        <authorList>
            <consortium name="AG Swart"/>
            <person name="Singh M."/>
            <person name="Singh A."/>
            <person name="Seah K."/>
            <person name="Emmerich C."/>
        </authorList>
    </citation>
    <scope>NUCLEOTIDE SEQUENCE</scope>
    <source>
        <strain evidence="2">DP1</strain>
    </source>
</reference>
<dbReference type="AlphaFoldDB" id="A0AAD1U906"/>